<evidence type="ECO:0000313" key="3">
    <source>
        <dbReference type="EMBL" id="QJW94561.1"/>
    </source>
</evidence>
<keyword evidence="2" id="KW-0812">Transmembrane</keyword>
<feature type="transmembrane region" description="Helical" evidence="2">
    <location>
        <begin position="43"/>
        <end position="62"/>
    </location>
</feature>
<gene>
    <name evidence="3" type="ORF">FTUN_2082</name>
</gene>
<dbReference type="AlphaFoldDB" id="A0A6M5YMV7"/>
<keyword evidence="4" id="KW-1185">Reference proteome</keyword>
<organism evidence="3 4">
    <name type="scientific">Frigoriglobus tundricola</name>
    <dbReference type="NCBI Taxonomy" id="2774151"/>
    <lineage>
        <taxon>Bacteria</taxon>
        <taxon>Pseudomonadati</taxon>
        <taxon>Planctomycetota</taxon>
        <taxon>Planctomycetia</taxon>
        <taxon>Gemmatales</taxon>
        <taxon>Gemmataceae</taxon>
        <taxon>Frigoriglobus</taxon>
    </lineage>
</organism>
<accession>A0A6M5YMV7</accession>
<evidence type="ECO:0000256" key="1">
    <source>
        <dbReference type="SAM" id="MobiDB-lite"/>
    </source>
</evidence>
<feature type="region of interest" description="Disordered" evidence="1">
    <location>
        <begin position="1"/>
        <end position="38"/>
    </location>
</feature>
<dbReference type="KEGG" id="ftj:FTUN_2082"/>
<evidence type="ECO:0000256" key="2">
    <source>
        <dbReference type="SAM" id="Phobius"/>
    </source>
</evidence>
<feature type="compositionally biased region" description="Low complexity" evidence="1">
    <location>
        <begin position="7"/>
        <end position="28"/>
    </location>
</feature>
<sequence>MHGIGSPGRFARFGSRSSRPRGPNSRGPEGTAPQMTPAARAPTHSLLLICAVGVICGSYRLVGSQVMKAQVVKSKAQIRSGPGLYDSRP</sequence>
<protein>
    <submittedName>
        <fullName evidence="3">Uncharacterized protein</fullName>
    </submittedName>
</protein>
<name>A0A6M5YMV7_9BACT</name>
<keyword evidence="2" id="KW-1133">Transmembrane helix</keyword>
<proteinExistence type="predicted"/>
<evidence type="ECO:0000313" key="4">
    <source>
        <dbReference type="Proteomes" id="UP000503447"/>
    </source>
</evidence>
<dbReference type="Proteomes" id="UP000503447">
    <property type="component" value="Chromosome"/>
</dbReference>
<reference evidence="4" key="1">
    <citation type="submission" date="2020-05" db="EMBL/GenBank/DDBJ databases">
        <title>Frigoriglobus tundricola gen. nov., sp. nov., a psychrotolerant cellulolytic planctomycete of the family Gemmataceae with two divergent copies of 16S rRNA gene.</title>
        <authorList>
            <person name="Kulichevskaya I.S."/>
            <person name="Ivanova A.A."/>
            <person name="Naumoff D.G."/>
            <person name="Beletsky A.V."/>
            <person name="Rijpstra W.I.C."/>
            <person name="Sinninghe Damste J.S."/>
            <person name="Mardanov A.V."/>
            <person name="Ravin N.V."/>
            <person name="Dedysh S.N."/>
        </authorList>
    </citation>
    <scope>NUCLEOTIDE SEQUENCE [LARGE SCALE GENOMIC DNA]</scope>
    <source>
        <strain evidence="4">PL17</strain>
    </source>
</reference>
<dbReference type="EMBL" id="CP053452">
    <property type="protein sequence ID" value="QJW94561.1"/>
    <property type="molecule type" value="Genomic_DNA"/>
</dbReference>
<keyword evidence="2" id="KW-0472">Membrane</keyword>